<dbReference type="AlphaFoldDB" id="A0A518AT05"/>
<gene>
    <name evidence="1" type="ORF">Pan181_40650</name>
</gene>
<dbReference type="InterPro" id="IPR011989">
    <property type="entry name" value="ARM-like"/>
</dbReference>
<dbReference type="EMBL" id="CP036278">
    <property type="protein sequence ID" value="QDU57842.1"/>
    <property type="molecule type" value="Genomic_DNA"/>
</dbReference>
<protein>
    <recommendedName>
        <fullName evidence="3">HEAT repeat protein</fullName>
    </recommendedName>
</protein>
<dbReference type="KEGG" id="amuc:Pan181_40650"/>
<name>A0A518AT05_9BACT</name>
<organism evidence="1 2">
    <name type="scientific">Aeoliella mucimassa</name>
    <dbReference type="NCBI Taxonomy" id="2527972"/>
    <lineage>
        <taxon>Bacteria</taxon>
        <taxon>Pseudomonadati</taxon>
        <taxon>Planctomycetota</taxon>
        <taxon>Planctomycetia</taxon>
        <taxon>Pirellulales</taxon>
        <taxon>Lacipirellulaceae</taxon>
        <taxon>Aeoliella</taxon>
    </lineage>
</organism>
<proteinExistence type="predicted"/>
<evidence type="ECO:0000313" key="2">
    <source>
        <dbReference type="Proteomes" id="UP000315750"/>
    </source>
</evidence>
<dbReference type="Proteomes" id="UP000315750">
    <property type="component" value="Chromosome"/>
</dbReference>
<keyword evidence="2" id="KW-1185">Reference proteome</keyword>
<reference evidence="1 2" key="1">
    <citation type="submission" date="2019-02" db="EMBL/GenBank/DDBJ databases">
        <title>Deep-cultivation of Planctomycetes and their phenomic and genomic characterization uncovers novel biology.</title>
        <authorList>
            <person name="Wiegand S."/>
            <person name="Jogler M."/>
            <person name="Boedeker C."/>
            <person name="Pinto D."/>
            <person name="Vollmers J."/>
            <person name="Rivas-Marin E."/>
            <person name="Kohn T."/>
            <person name="Peeters S.H."/>
            <person name="Heuer A."/>
            <person name="Rast P."/>
            <person name="Oberbeckmann S."/>
            <person name="Bunk B."/>
            <person name="Jeske O."/>
            <person name="Meyerdierks A."/>
            <person name="Storesund J.E."/>
            <person name="Kallscheuer N."/>
            <person name="Luecker S."/>
            <person name="Lage O.M."/>
            <person name="Pohl T."/>
            <person name="Merkel B.J."/>
            <person name="Hornburger P."/>
            <person name="Mueller R.-W."/>
            <person name="Bruemmer F."/>
            <person name="Labrenz M."/>
            <person name="Spormann A.M."/>
            <person name="Op den Camp H."/>
            <person name="Overmann J."/>
            <person name="Amann R."/>
            <person name="Jetten M.S.M."/>
            <person name="Mascher T."/>
            <person name="Medema M.H."/>
            <person name="Devos D.P."/>
            <person name="Kaster A.-K."/>
            <person name="Ovreas L."/>
            <person name="Rohde M."/>
            <person name="Galperin M.Y."/>
            <person name="Jogler C."/>
        </authorList>
    </citation>
    <scope>NUCLEOTIDE SEQUENCE [LARGE SCALE GENOMIC DNA]</scope>
    <source>
        <strain evidence="1 2">Pan181</strain>
    </source>
</reference>
<dbReference type="Gene3D" id="1.25.10.10">
    <property type="entry name" value="Leucine-rich Repeat Variant"/>
    <property type="match status" value="1"/>
</dbReference>
<accession>A0A518AT05</accession>
<evidence type="ECO:0008006" key="3">
    <source>
        <dbReference type="Google" id="ProtNLM"/>
    </source>
</evidence>
<sequence length="418" mass="46609">MWRRIPFSSAVVRMLRATARSRRTWQVAGVLLAATAIVLGFFRFGTWATLQRVAHQIRTTDDSTAAQLVHRLTLFGESAYPTLIEAANSERSAVALAARDELDNLVEQWQQEAFLHPTSFDLDDNALPLAKSLEQKLPAMTASGRRWSRIKLIELLDMAQKQAFGQRWELIRVCDRALSSLPPEEPRANFEPDVEYRLTLDAPVEIEEIFVEQPRSIDLLPVPQEVSLNDPPPVPPTEAESPQVVKINEPAPLQLEEIPYPTSEDELTDWDSTVELQPIPRTPIEAAEEALVAQTDSDRTLFELLAKGDDAQQQSAARALSQRGYGSASPLDARMMISPSTTDRVALVSRVMTAPRLEPTKWLWRLAHDPAGEVRAAALSGIRTSGNAEMIEAAYELALRDADPRVATEAHQLRAMMR</sequence>
<evidence type="ECO:0000313" key="1">
    <source>
        <dbReference type="EMBL" id="QDU57842.1"/>
    </source>
</evidence>